<dbReference type="SUPFAM" id="SSF64263">
    <property type="entry name" value="Prokaryotic ribosomal protein L17"/>
    <property type="match status" value="1"/>
</dbReference>
<dbReference type="GO" id="GO:0003735">
    <property type="term" value="F:structural constituent of ribosome"/>
    <property type="evidence" value="ECO:0007669"/>
    <property type="project" value="InterPro"/>
</dbReference>
<organism evidence="6">
    <name type="scientific">Scylla olivacea</name>
    <name type="common">Orange mud crab</name>
    <name type="synonym">Cancer olivacea</name>
    <dbReference type="NCBI Taxonomy" id="85551"/>
    <lineage>
        <taxon>Eukaryota</taxon>
        <taxon>Metazoa</taxon>
        <taxon>Ecdysozoa</taxon>
        <taxon>Arthropoda</taxon>
        <taxon>Crustacea</taxon>
        <taxon>Multicrustacea</taxon>
        <taxon>Malacostraca</taxon>
        <taxon>Eumalacostraca</taxon>
        <taxon>Eucarida</taxon>
        <taxon>Decapoda</taxon>
        <taxon>Pleocyemata</taxon>
        <taxon>Brachyura</taxon>
        <taxon>Eubrachyura</taxon>
        <taxon>Portunoidea</taxon>
        <taxon>Portunidae</taxon>
        <taxon>Portuninae</taxon>
        <taxon>Scylla</taxon>
    </lineage>
</organism>
<proteinExistence type="inferred from homology"/>
<dbReference type="PANTHER" id="PTHR14413:SF16">
    <property type="entry name" value="LARGE RIBOSOMAL SUBUNIT PROTEIN BL17M"/>
    <property type="match status" value="1"/>
</dbReference>
<name>A0A0P4WKW3_SCYOL</name>
<dbReference type="AlphaFoldDB" id="A0A0P4WKW3"/>
<keyword evidence="2" id="KW-0689">Ribosomal protein</keyword>
<keyword evidence="3" id="KW-0687">Ribonucleoprotein</keyword>
<dbReference type="InterPro" id="IPR000456">
    <property type="entry name" value="Ribosomal_bL17"/>
</dbReference>
<evidence type="ECO:0000256" key="5">
    <source>
        <dbReference type="ARBA" id="ARBA00035413"/>
    </source>
</evidence>
<evidence type="ECO:0000256" key="4">
    <source>
        <dbReference type="ARBA" id="ARBA00035290"/>
    </source>
</evidence>
<dbReference type="Pfam" id="PF01196">
    <property type="entry name" value="Ribosomal_L17"/>
    <property type="match status" value="1"/>
</dbReference>
<protein>
    <recommendedName>
        <fullName evidence="4">Large ribosomal subunit protein bL17m</fullName>
    </recommendedName>
    <alternativeName>
        <fullName evidence="5">39S ribosomal protein L17, mitochondrial</fullName>
    </alternativeName>
</protein>
<evidence type="ECO:0000313" key="6">
    <source>
        <dbReference type="EMBL" id="JAI67870.1"/>
    </source>
</evidence>
<dbReference type="GO" id="GO:0005762">
    <property type="term" value="C:mitochondrial large ribosomal subunit"/>
    <property type="evidence" value="ECO:0007669"/>
    <property type="project" value="TreeGrafter"/>
</dbReference>
<dbReference type="FunFam" id="3.90.1030.10:FF:000009">
    <property type="entry name" value="39S ribosomal protein L17, mitochondrial"/>
    <property type="match status" value="1"/>
</dbReference>
<evidence type="ECO:0000256" key="2">
    <source>
        <dbReference type="ARBA" id="ARBA00022980"/>
    </source>
</evidence>
<dbReference type="GO" id="GO:0006412">
    <property type="term" value="P:translation"/>
    <property type="evidence" value="ECO:0007669"/>
    <property type="project" value="InterPro"/>
</dbReference>
<dbReference type="PANTHER" id="PTHR14413">
    <property type="entry name" value="RIBOSOMAL PROTEIN L17"/>
    <property type="match status" value="1"/>
</dbReference>
<comment type="similarity">
    <text evidence="1">Belongs to the bacterial ribosomal protein bL17 family.</text>
</comment>
<dbReference type="InterPro" id="IPR036373">
    <property type="entry name" value="Ribosomal_bL17_sf"/>
</dbReference>
<dbReference type="EMBL" id="GDRN01012475">
    <property type="protein sequence ID" value="JAI67870.1"/>
    <property type="molecule type" value="Transcribed_RNA"/>
</dbReference>
<dbReference type="Gene3D" id="3.90.1030.10">
    <property type="entry name" value="Ribosomal protein L17"/>
    <property type="match status" value="1"/>
</dbReference>
<evidence type="ECO:0000256" key="1">
    <source>
        <dbReference type="ARBA" id="ARBA00008777"/>
    </source>
</evidence>
<reference evidence="6" key="1">
    <citation type="submission" date="2015-09" db="EMBL/GenBank/DDBJ databases">
        <title>Scylla olivacea transcriptome.</title>
        <authorList>
            <person name="Ikhwanuddin M."/>
        </authorList>
    </citation>
    <scope>NUCLEOTIDE SEQUENCE</scope>
</reference>
<accession>A0A0P4WKW3</accession>
<evidence type="ECO:0000256" key="3">
    <source>
        <dbReference type="ARBA" id="ARBA00023274"/>
    </source>
</evidence>
<sequence length="177" mass="20809">MNQAEIRKLIPAVRVAINAKHRKFSNPKGPEGRLTMLRKTVTELVKLERVELNYQRGDEARGYAERLIAMAIKHGDCHIPTMEMANYWLTEKQLVHKLFKVLAVRYKDHTESYTKLHKAPNIYPGFYRERVVLELKGNPFPPLEKKNSSHNWIHNILLEEAHQDYIRKKLKEGERSN</sequence>